<evidence type="ECO:0000313" key="19">
    <source>
        <dbReference type="EMBL" id="KGK38405.1"/>
    </source>
</evidence>
<name>A0A099P0P0_PICKU</name>
<evidence type="ECO:0000256" key="14">
    <source>
        <dbReference type="ARBA" id="ARBA00023136"/>
    </source>
</evidence>
<evidence type="ECO:0000256" key="10">
    <source>
        <dbReference type="ARBA" id="ARBA00022786"/>
    </source>
</evidence>
<comment type="catalytic activity">
    <reaction evidence="1">
        <text>S-ubiquitinyl-[E2 ubiquitin-conjugating enzyme]-L-cysteine + [acceptor protein]-L-lysine = [E2 ubiquitin-conjugating enzyme]-L-cysteine + N(6)-ubiquitinyl-[acceptor protein]-L-lysine.</text>
        <dbReference type="EC" id="2.3.2.27"/>
    </reaction>
</comment>
<comment type="similarity">
    <text evidence="4">Belongs to the HRD1 family.</text>
</comment>
<keyword evidence="7 17" id="KW-0812">Transmembrane</keyword>
<feature type="domain" description="RING-type" evidence="18">
    <location>
        <begin position="308"/>
        <end position="355"/>
    </location>
</feature>
<dbReference type="HOGENOM" id="CLU_474913_0_0_1"/>
<feature type="region of interest" description="Disordered" evidence="16">
    <location>
        <begin position="380"/>
        <end position="402"/>
    </location>
</feature>
<feature type="transmembrane region" description="Helical" evidence="17">
    <location>
        <begin position="148"/>
        <end position="169"/>
    </location>
</feature>
<evidence type="ECO:0000256" key="4">
    <source>
        <dbReference type="ARBA" id="ARBA00010089"/>
    </source>
</evidence>
<dbReference type="Gene3D" id="3.30.40.10">
    <property type="entry name" value="Zinc/RING finger domain, C3HC4 (zinc finger)"/>
    <property type="match status" value="1"/>
</dbReference>
<evidence type="ECO:0000256" key="5">
    <source>
        <dbReference type="ARBA" id="ARBA00012483"/>
    </source>
</evidence>
<evidence type="ECO:0000256" key="3">
    <source>
        <dbReference type="ARBA" id="ARBA00004906"/>
    </source>
</evidence>
<dbReference type="Proteomes" id="UP000195871">
    <property type="component" value="Unassembled WGS sequence"/>
</dbReference>
<feature type="transmembrane region" description="Helical" evidence="17">
    <location>
        <begin position="47"/>
        <end position="70"/>
    </location>
</feature>
<dbReference type="Proteomes" id="UP000029867">
    <property type="component" value="Unassembled WGS sequence"/>
</dbReference>
<keyword evidence="8" id="KW-0479">Metal-binding</keyword>
<dbReference type="Pfam" id="PF25563">
    <property type="entry name" value="TPR_SYVN1_N"/>
    <property type="match status" value="1"/>
</dbReference>
<comment type="pathway">
    <text evidence="3">Protein modification; protein ubiquitination.</text>
</comment>
<dbReference type="EC" id="2.3.2.27" evidence="5"/>
<feature type="transmembrane region" description="Helical" evidence="17">
    <location>
        <begin position="181"/>
        <end position="202"/>
    </location>
</feature>
<evidence type="ECO:0000256" key="2">
    <source>
        <dbReference type="ARBA" id="ARBA00004477"/>
    </source>
</evidence>
<dbReference type="PANTHER" id="PTHR22763:SF184">
    <property type="entry name" value="E3 UBIQUITIN-PROTEIN LIGASE SYNOVIOLIN"/>
    <property type="match status" value="1"/>
</dbReference>
<accession>A0A099P0P0</accession>
<evidence type="ECO:0000256" key="6">
    <source>
        <dbReference type="ARBA" id="ARBA00022679"/>
    </source>
</evidence>
<keyword evidence="12" id="KW-0862">Zinc</keyword>
<dbReference type="AlphaFoldDB" id="A0A099P0P0"/>
<evidence type="ECO:0000259" key="18">
    <source>
        <dbReference type="PROSITE" id="PS50089"/>
    </source>
</evidence>
<feature type="transmembrane region" description="Helical" evidence="17">
    <location>
        <begin position="7"/>
        <end position="27"/>
    </location>
</feature>
<dbReference type="CDD" id="cd16479">
    <property type="entry name" value="RING-H2_synoviolin"/>
    <property type="match status" value="1"/>
</dbReference>
<feature type="transmembrane region" description="Helical" evidence="17">
    <location>
        <begin position="82"/>
        <end position="100"/>
    </location>
</feature>
<dbReference type="EMBL" id="JQFK01000020">
    <property type="protein sequence ID" value="KGK38405.1"/>
    <property type="molecule type" value="Genomic_DNA"/>
</dbReference>
<dbReference type="GO" id="GO:0036503">
    <property type="term" value="P:ERAD pathway"/>
    <property type="evidence" value="ECO:0007669"/>
    <property type="project" value="TreeGrafter"/>
</dbReference>
<proteinExistence type="inferred from homology"/>
<dbReference type="InterPro" id="IPR001841">
    <property type="entry name" value="Znf_RING"/>
</dbReference>
<dbReference type="GO" id="GO:0005789">
    <property type="term" value="C:endoplasmic reticulum membrane"/>
    <property type="evidence" value="ECO:0007669"/>
    <property type="project" value="UniProtKB-SubCell"/>
</dbReference>
<keyword evidence="10" id="KW-0833">Ubl conjugation pathway</keyword>
<evidence type="ECO:0000256" key="15">
    <source>
        <dbReference type="PROSITE-ProRule" id="PRU00175"/>
    </source>
</evidence>
<reference evidence="21" key="1">
    <citation type="journal article" date="2014" name="Microb. Cell Fact.">
        <title>Exploiting Issatchenkia orientalis SD108 for succinic acid production.</title>
        <authorList>
            <person name="Xiao H."/>
            <person name="Shao Z."/>
            <person name="Jiang Y."/>
            <person name="Dole S."/>
            <person name="Zhao H."/>
        </authorList>
    </citation>
    <scope>NUCLEOTIDE SEQUENCE [LARGE SCALE GENOMIC DNA]</scope>
    <source>
        <strain evidence="21">SD108</strain>
    </source>
</reference>
<dbReference type="InterPro" id="IPR058051">
    <property type="entry name" value="Znf_RING_synoviolin"/>
</dbReference>
<dbReference type="VEuPathDB" id="FungiDB:C5L36_0D02870"/>
<dbReference type="SUPFAM" id="SSF57850">
    <property type="entry name" value="RING/U-box"/>
    <property type="match status" value="1"/>
</dbReference>
<keyword evidence="11" id="KW-0256">Endoplasmic reticulum</keyword>
<dbReference type="PROSITE" id="PS50089">
    <property type="entry name" value="ZF_RING_2"/>
    <property type="match status" value="1"/>
</dbReference>
<evidence type="ECO:0000256" key="16">
    <source>
        <dbReference type="SAM" id="MobiDB-lite"/>
    </source>
</evidence>
<dbReference type="InterPro" id="IPR050731">
    <property type="entry name" value="HRD1_E3_ubiq-ligases"/>
</dbReference>
<keyword evidence="9 15" id="KW-0863">Zinc-finger</keyword>
<evidence type="ECO:0000256" key="17">
    <source>
        <dbReference type="SAM" id="Phobius"/>
    </source>
</evidence>
<dbReference type="GO" id="GO:0061630">
    <property type="term" value="F:ubiquitin protein ligase activity"/>
    <property type="evidence" value="ECO:0007669"/>
    <property type="project" value="UniProtKB-EC"/>
</dbReference>
<dbReference type="GO" id="GO:0008270">
    <property type="term" value="F:zinc ion binding"/>
    <property type="evidence" value="ECO:0007669"/>
    <property type="project" value="UniProtKB-KW"/>
</dbReference>
<reference evidence="19" key="2">
    <citation type="submission" date="2014-08" db="EMBL/GenBank/DDBJ databases">
        <title>Exploiting Issatchenkia orientalis SD108 for Succinic Acid Production.</title>
        <authorList>
            <person name="Xiao H."/>
            <person name="Shao Z."/>
            <person name="Jiang Y."/>
            <person name="Dole S."/>
            <person name="Zhao H."/>
        </authorList>
    </citation>
    <scope>NUCLEOTIDE SEQUENCE [LARGE SCALE GENOMIC DNA]</scope>
    <source>
        <strain evidence="19">SD108</strain>
    </source>
</reference>
<dbReference type="InterPro" id="IPR013083">
    <property type="entry name" value="Znf_RING/FYVE/PHD"/>
</dbReference>
<evidence type="ECO:0000256" key="1">
    <source>
        <dbReference type="ARBA" id="ARBA00000900"/>
    </source>
</evidence>
<feature type="transmembrane region" description="Helical" evidence="17">
    <location>
        <begin position="235"/>
        <end position="254"/>
    </location>
</feature>
<keyword evidence="14 17" id="KW-0472">Membrane</keyword>
<gene>
    <name evidence="20" type="ORF">CAS74_002259</name>
    <name evidence="19" type="ORF">JL09_g2474</name>
</gene>
<keyword evidence="6" id="KW-0808">Transferase</keyword>
<dbReference type="SMART" id="SM00184">
    <property type="entry name" value="RING"/>
    <property type="match status" value="1"/>
</dbReference>
<dbReference type="Pfam" id="PF13639">
    <property type="entry name" value="zf-RING_2"/>
    <property type="match status" value="1"/>
</dbReference>
<evidence type="ECO:0000313" key="21">
    <source>
        <dbReference type="Proteomes" id="UP000029867"/>
    </source>
</evidence>
<dbReference type="eggNOG" id="KOG0802">
    <property type="taxonomic scope" value="Eukaryota"/>
</dbReference>
<dbReference type="PANTHER" id="PTHR22763">
    <property type="entry name" value="RING ZINC FINGER PROTEIN"/>
    <property type="match status" value="1"/>
</dbReference>
<sequence length="574" mass="65062">MDNGRQRFGLLGYILASTLIAIHKLAALYDESPNFYVLGAKVSHGDAVIIFGNLLVSMFFGAGILLQNLVFGELRLIEVEHLYERLWPTIISLVVSANIYKSSENSFLLIISSLGLVTSKVFHCIVVDRLDFLIQQHYQRNDQKIWKILVNRVILLLIALLRMDIFMIVSCIDESFIHKSPLLLVLSFEFFLLCIDLSYATVKFSLDVFELYYLQKYPEEEVWAWKKWIDSITKVIISLIKTIMIPTLLFFFAMLESFPFNLFGELFTTILQLFKSVSNLFRLIKSAKRLNDCLGYPTEEELNDCDICIICRDDLTMGGTGTSRSVPRKLNCGHILHDGCIRSWLEMSNACPTCRKDVIPGKDSERGGRRNQQEAEQIELQARVEGPEREEQVPQVEEAAEEPLGGHVDHVVTPAVPTPTMPPSPSPPTVPAEEEEYSRYFEGVPMEAPTTVDRYGDTYTGTVGNSSGISNKLGQVMSRIGGLELNDGQRRQFEHAQALLEGEGEGVVDDEECDFVHELPPGSEVPGDWTIFPVEKGSKEDEFRVRVGRSTRLRVRRVRNGRLVDEETFNKYTR</sequence>
<protein>
    <recommendedName>
        <fullName evidence="5">RING-type E3 ubiquitin transferase</fullName>
        <ecNumber evidence="5">2.3.2.27</ecNumber>
    </recommendedName>
</protein>
<comment type="caution">
    <text evidence="19">The sequence shown here is derived from an EMBL/GenBank/DDBJ whole genome shotgun (WGS) entry which is preliminary data.</text>
</comment>
<evidence type="ECO:0000256" key="9">
    <source>
        <dbReference type="ARBA" id="ARBA00022771"/>
    </source>
</evidence>
<evidence type="ECO:0000256" key="7">
    <source>
        <dbReference type="ARBA" id="ARBA00022692"/>
    </source>
</evidence>
<feature type="transmembrane region" description="Helical" evidence="17">
    <location>
        <begin position="106"/>
        <end position="127"/>
    </location>
</feature>
<dbReference type="InterPro" id="IPR057992">
    <property type="entry name" value="TPR_SYVN1_N"/>
</dbReference>
<dbReference type="GO" id="GO:0043161">
    <property type="term" value="P:proteasome-mediated ubiquitin-dependent protein catabolic process"/>
    <property type="evidence" value="ECO:0007669"/>
    <property type="project" value="TreeGrafter"/>
</dbReference>
<evidence type="ECO:0000256" key="8">
    <source>
        <dbReference type="ARBA" id="ARBA00022723"/>
    </source>
</evidence>
<organism evidence="19 21">
    <name type="scientific">Pichia kudriavzevii</name>
    <name type="common">Yeast</name>
    <name type="synonym">Issatchenkia orientalis</name>
    <dbReference type="NCBI Taxonomy" id="4909"/>
    <lineage>
        <taxon>Eukaryota</taxon>
        <taxon>Fungi</taxon>
        <taxon>Dikarya</taxon>
        <taxon>Ascomycota</taxon>
        <taxon>Saccharomycotina</taxon>
        <taxon>Pichiomycetes</taxon>
        <taxon>Pichiales</taxon>
        <taxon>Pichiaceae</taxon>
        <taxon>Pichia</taxon>
    </lineage>
</organism>
<evidence type="ECO:0000256" key="13">
    <source>
        <dbReference type="ARBA" id="ARBA00022989"/>
    </source>
</evidence>
<evidence type="ECO:0000313" key="20">
    <source>
        <dbReference type="EMBL" id="OUT22520.1"/>
    </source>
</evidence>
<evidence type="ECO:0000313" key="22">
    <source>
        <dbReference type="Proteomes" id="UP000195871"/>
    </source>
</evidence>
<evidence type="ECO:0000256" key="11">
    <source>
        <dbReference type="ARBA" id="ARBA00022824"/>
    </source>
</evidence>
<dbReference type="EMBL" id="NHMM01000003">
    <property type="protein sequence ID" value="OUT22520.1"/>
    <property type="molecule type" value="Genomic_DNA"/>
</dbReference>
<evidence type="ECO:0000256" key="12">
    <source>
        <dbReference type="ARBA" id="ARBA00022833"/>
    </source>
</evidence>
<comment type="subcellular location">
    <subcellularLocation>
        <location evidence="2">Endoplasmic reticulum membrane</location>
        <topology evidence="2">Multi-pass membrane protein</topology>
    </subcellularLocation>
</comment>
<reference evidence="20 22" key="3">
    <citation type="submission" date="2017-05" db="EMBL/GenBank/DDBJ databases">
        <title>The Genome Sequence of Candida krusei Ckrusei653.</title>
        <authorList>
            <person name="Cuomo C."/>
            <person name="Forche A."/>
            <person name="Young S."/>
            <person name="Abouelleil A."/>
            <person name="Cao P."/>
            <person name="Chapman S."/>
            <person name="Cusick C."/>
            <person name="Shea T."/>
            <person name="Nusbaum C."/>
            <person name="Birren B."/>
        </authorList>
    </citation>
    <scope>NUCLEOTIDE SEQUENCE [LARGE SCALE GENOMIC DNA]</scope>
    <source>
        <strain evidence="20 22">Ckrusei653</strain>
    </source>
</reference>
<keyword evidence="13 17" id="KW-1133">Transmembrane helix</keyword>